<reference evidence="2" key="1">
    <citation type="submission" date="2022-10" db="EMBL/GenBank/DDBJ databases">
        <title>Chryseobacterium sp. nov., a novel bacterial species.</title>
        <authorList>
            <person name="Cao Y."/>
        </authorList>
    </citation>
    <scope>NUCLEOTIDE SEQUENCE</scope>
    <source>
        <strain evidence="2">KC 927</strain>
    </source>
</reference>
<name>A0ABT3Y237_9FLAO</name>
<keyword evidence="1" id="KW-0732">Signal</keyword>
<organism evidence="2 3">
    <name type="scientific">Chryseobacterium luquanense</name>
    <dbReference type="NCBI Taxonomy" id="2983766"/>
    <lineage>
        <taxon>Bacteria</taxon>
        <taxon>Pseudomonadati</taxon>
        <taxon>Bacteroidota</taxon>
        <taxon>Flavobacteriia</taxon>
        <taxon>Flavobacteriales</taxon>
        <taxon>Weeksellaceae</taxon>
        <taxon>Chryseobacterium group</taxon>
        <taxon>Chryseobacterium</taxon>
    </lineage>
</organism>
<feature type="chain" id="PRO_5045288500" evidence="1">
    <location>
        <begin position="19"/>
        <end position="228"/>
    </location>
</feature>
<gene>
    <name evidence="2" type="ORF">OEA66_07515</name>
</gene>
<dbReference type="Proteomes" id="UP001070176">
    <property type="component" value="Unassembled WGS sequence"/>
</dbReference>
<keyword evidence="3" id="KW-1185">Reference proteome</keyword>
<evidence type="ECO:0000256" key="1">
    <source>
        <dbReference type="SAM" id="SignalP"/>
    </source>
</evidence>
<sequence length="228" mass="26078">MKKIVFCIVLLSFSLTFAQNGGMVLTKSDFGEGTTFSGRINSQKSGRSLTYDEVVGSPYENVNFSLAKIAENYEKVPVRYNGYADQIEFQSDGKVMVLPKDSKFSRIEILSPKQTLVYLETADELSGYFYGIIDDKIGLYKKAKIKFIDAIPASNTYTSDKPALFKKLDPVFYIKVDNRFIKNPKNQKEIIAQFSDKKDELNIFFKENKIKFDNENDLKKLIVFLNNK</sequence>
<dbReference type="RefSeq" id="WP_267280778.1">
    <property type="nucleotide sequence ID" value="NZ_JAOVZV010000005.1"/>
</dbReference>
<dbReference type="EMBL" id="JAOVZV010000005">
    <property type="protein sequence ID" value="MCX8532193.1"/>
    <property type="molecule type" value="Genomic_DNA"/>
</dbReference>
<protein>
    <submittedName>
        <fullName evidence="2">Uncharacterized protein</fullName>
    </submittedName>
</protein>
<evidence type="ECO:0000313" key="3">
    <source>
        <dbReference type="Proteomes" id="UP001070176"/>
    </source>
</evidence>
<feature type="signal peptide" evidence="1">
    <location>
        <begin position="1"/>
        <end position="18"/>
    </location>
</feature>
<accession>A0ABT3Y237</accession>
<evidence type="ECO:0000313" key="2">
    <source>
        <dbReference type="EMBL" id="MCX8532193.1"/>
    </source>
</evidence>
<comment type="caution">
    <text evidence="2">The sequence shown here is derived from an EMBL/GenBank/DDBJ whole genome shotgun (WGS) entry which is preliminary data.</text>
</comment>
<proteinExistence type="predicted"/>